<dbReference type="AlphaFoldDB" id="A0A2T4B0W6"/>
<dbReference type="GeneID" id="36602585"/>
<evidence type="ECO:0000313" key="2">
    <source>
        <dbReference type="EMBL" id="PTB62963.1"/>
    </source>
</evidence>
<protein>
    <submittedName>
        <fullName evidence="2">Uncharacterized protein</fullName>
    </submittedName>
</protein>
<dbReference type="EMBL" id="KZ680221">
    <property type="protein sequence ID" value="PTB62963.1"/>
    <property type="molecule type" value="Genomic_DNA"/>
</dbReference>
<reference evidence="3" key="1">
    <citation type="submission" date="2016-07" db="EMBL/GenBank/DDBJ databases">
        <title>Multiple horizontal gene transfer events from other fungi enriched the ability of initially mycotrophic Trichoderma (Ascomycota) to feed on dead plant biomass.</title>
        <authorList>
            <consortium name="DOE Joint Genome Institute"/>
            <person name="Atanasova L."/>
            <person name="Chenthamara K."/>
            <person name="Zhang J."/>
            <person name="Grujic M."/>
            <person name="Henrissat B."/>
            <person name="Kuo A."/>
            <person name="Aerts A."/>
            <person name="Salamov A."/>
            <person name="Lipzen A."/>
            <person name="Labutti K."/>
            <person name="Barry K."/>
            <person name="Miao Y."/>
            <person name="Rahimi M.J."/>
            <person name="Shen Q."/>
            <person name="Grigoriev I.V."/>
            <person name="Kubicek C.P."/>
            <person name="Druzhinina I.S."/>
        </authorList>
    </citation>
    <scope>NUCLEOTIDE SEQUENCE [LARGE SCALE GENOMIC DNA]</scope>
    <source>
        <strain evidence="3">TUCIM 6016</strain>
    </source>
</reference>
<organism evidence="2 3">
    <name type="scientific">Trichoderma citrinoviride</name>
    <dbReference type="NCBI Taxonomy" id="58853"/>
    <lineage>
        <taxon>Eukaryota</taxon>
        <taxon>Fungi</taxon>
        <taxon>Dikarya</taxon>
        <taxon>Ascomycota</taxon>
        <taxon>Pezizomycotina</taxon>
        <taxon>Sordariomycetes</taxon>
        <taxon>Hypocreomycetidae</taxon>
        <taxon>Hypocreales</taxon>
        <taxon>Hypocreaceae</taxon>
        <taxon>Trichoderma</taxon>
    </lineage>
</organism>
<feature type="region of interest" description="Disordered" evidence="1">
    <location>
        <begin position="1"/>
        <end position="20"/>
    </location>
</feature>
<dbReference type="RefSeq" id="XP_024746283.1">
    <property type="nucleotide sequence ID" value="XM_024894467.1"/>
</dbReference>
<proteinExistence type="predicted"/>
<feature type="region of interest" description="Disordered" evidence="1">
    <location>
        <begin position="145"/>
        <end position="174"/>
    </location>
</feature>
<feature type="compositionally biased region" description="Polar residues" evidence="1">
    <location>
        <begin position="160"/>
        <end position="169"/>
    </location>
</feature>
<sequence length="319" mass="35201">MDTTSAAASPSSQAPRAAVESIEARNARFDEITKELRSRRLGCTEYMNAIGEILPHLANPAGILTPARFVELADSINFYNPAERKELLPGLEWAVRPWIPVGYEQTTLYRLVPSLDRLVPQSSECPQTSYQVLDTAFLGVNTTVQPREPARPLNRRAPNLSEQSTQSAESDGADAPGFVFHQLGALECVECETAAEMPSTLEQGDDSDDWEPTGFAVVARLSPAGRMDGVYAIYNMNPVDLDTFKREPVTNATWGIPPSSPEEQFSCARIGNKLGDFGFKFELAWTEQVHHPVELVRAVRSSTGGAMRITVDNNYREHM</sequence>
<dbReference type="OrthoDB" id="5430299at2759"/>
<name>A0A2T4B0W6_9HYPO</name>
<gene>
    <name evidence="2" type="ORF">BBK36DRAFT_1162742</name>
</gene>
<feature type="compositionally biased region" description="Low complexity" evidence="1">
    <location>
        <begin position="1"/>
        <end position="18"/>
    </location>
</feature>
<keyword evidence="3" id="KW-1185">Reference proteome</keyword>
<evidence type="ECO:0000256" key="1">
    <source>
        <dbReference type="SAM" id="MobiDB-lite"/>
    </source>
</evidence>
<accession>A0A2T4B0W6</accession>
<dbReference type="Proteomes" id="UP000241546">
    <property type="component" value="Unassembled WGS sequence"/>
</dbReference>
<evidence type="ECO:0000313" key="3">
    <source>
        <dbReference type="Proteomes" id="UP000241546"/>
    </source>
</evidence>